<evidence type="ECO:0000256" key="1">
    <source>
        <dbReference type="SAM" id="MobiDB-lite"/>
    </source>
</evidence>
<dbReference type="PANTHER" id="PTHR36313:SF7">
    <property type="entry name" value="OS09G0474600 PROTEIN"/>
    <property type="match status" value="1"/>
</dbReference>
<dbReference type="PANTHER" id="PTHR36313">
    <property type="entry name" value="ROOT MERISTEM GROWTH FACTOR 2"/>
    <property type="match status" value="1"/>
</dbReference>
<protein>
    <submittedName>
        <fullName evidence="2">Uncharacterized protein</fullName>
    </submittedName>
</protein>
<feature type="region of interest" description="Disordered" evidence="1">
    <location>
        <begin position="116"/>
        <end position="142"/>
    </location>
</feature>
<keyword evidence="3" id="KW-1185">Reference proteome</keyword>
<dbReference type="EMBL" id="JARKNE010000007">
    <property type="protein sequence ID" value="KAK5818213.1"/>
    <property type="molecule type" value="Genomic_DNA"/>
</dbReference>
<reference evidence="2 3" key="1">
    <citation type="submission" date="2023-03" db="EMBL/GenBank/DDBJ databases">
        <title>WGS of Gossypium arboreum.</title>
        <authorList>
            <person name="Yu D."/>
        </authorList>
    </citation>
    <scope>NUCLEOTIDE SEQUENCE [LARGE SCALE GENOMIC DNA]</scope>
    <source>
        <tissue evidence="2">Leaf</tissue>
    </source>
</reference>
<feature type="region of interest" description="Disordered" evidence="1">
    <location>
        <begin position="167"/>
        <end position="187"/>
    </location>
</feature>
<dbReference type="Proteomes" id="UP001358586">
    <property type="component" value="Chromosome 7"/>
</dbReference>
<evidence type="ECO:0000313" key="2">
    <source>
        <dbReference type="EMBL" id="KAK5818213.1"/>
    </source>
</evidence>
<gene>
    <name evidence="2" type="ORF">PVK06_023147</name>
</gene>
<sequence length="187" mass="21077">MPGLVRLCLHNSVPQWPIALLAWLLSHFYYPSLVVPSNKNDTPSLLTNGFNISFHASFPFHIPSRTPQCILIKEFDEGFRERKMGGHEVGVDSKNSGGNNDAEIMSTQKFHDQASNQFEGHSKAKPSLKNLSSRLDNDEPTVMGNTIESKRLSEVDAKEVINLMNKDYKGFDQPRQKPPINNHVPKH</sequence>
<proteinExistence type="predicted"/>
<comment type="caution">
    <text evidence="2">The sequence shown here is derived from an EMBL/GenBank/DDBJ whole genome shotgun (WGS) entry which is preliminary data.</text>
</comment>
<evidence type="ECO:0000313" key="3">
    <source>
        <dbReference type="Proteomes" id="UP001358586"/>
    </source>
</evidence>
<accession>A0ABR0PAF7</accession>
<dbReference type="InterPro" id="IPR038804">
    <property type="entry name" value="RGF3"/>
</dbReference>
<organism evidence="2 3">
    <name type="scientific">Gossypium arboreum</name>
    <name type="common">Tree cotton</name>
    <name type="synonym">Gossypium nanking</name>
    <dbReference type="NCBI Taxonomy" id="29729"/>
    <lineage>
        <taxon>Eukaryota</taxon>
        <taxon>Viridiplantae</taxon>
        <taxon>Streptophyta</taxon>
        <taxon>Embryophyta</taxon>
        <taxon>Tracheophyta</taxon>
        <taxon>Spermatophyta</taxon>
        <taxon>Magnoliopsida</taxon>
        <taxon>eudicotyledons</taxon>
        <taxon>Gunneridae</taxon>
        <taxon>Pentapetalae</taxon>
        <taxon>rosids</taxon>
        <taxon>malvids</taxon>
        <taxon>Malvales</taxon>
        <taxon>Malvaceae</taxon>
        <taxon>Malvoideae</taxon>
        <taxon>Gossypium</taxon>
    </lineage>
</organism>
<name>A0ABR0PAF7_GOSAR</name>